<evidence type="ECO:0000313" key="2">
    <source>
        <dbReference type="EMBL" id="ANY82389.1"/>
    </source>
</evidence>
<dbReference type="KEGG" id="moc:BB934_29220"/>
<feature type="domain" description="Insertion element IS402-like" evidence="1">
    <location>
        <begin position="2"/>
        <end position="74"/>
    </location>
</feature>
<dbReference type="EMBL" id="CP016617">
    <property type="protein sequence ID" value="ANY82983.1"/>
    <property type="molecule type" value="Genomic_DNA"/>
</dbReference>
<reference evidence="2" key="1">
    <citation type="submission" date="2016-07" db="EMBL/GenBank/DDBJ databases">
        <title>Microvirga ossetica sp. nov. a new species of rhizobia isolated from root nodules of the legume species Vicia alpestris Steven originated from North Ossetia region in the Caucasus.</title>
        <authorList>
            <person name="Safronova V.I."/>
            <person name="Kuznetsova I.G."/>
            <person name="Sazanova A.L."/>
            <person name="Belimov A."/>
            <person name="Andronov E."/>
            <person name="Osledkin Y.S."/>
            <person name="Onishchuk O.P."/>
            <person name="Kurchak O.N."/>
            <person name="Shaposhnikov A.I."/>
            <person name="Willems A."/>
            <person name="Tikhonovich I.A."/>
        </authorList>
    </citation>
    <scope>NUCLEOTIDE SEQUENCE [LARGE SCALE GENOMIC DNA]</scope>
    <source>
        <strain evidence="2">V5/3M</strain>
        <plasmid evidence="2">unnamed1</plasmid>
    </source>
</reference>
<dbReference type="AlphaFoldDB" id="A0A1B2ER02"/>
<accession>A0A1B2ER02</accession>
<gene>
    <name evidence="2" type="ORF">BB934_29220</name>
    <name evidence="3" type="ORF">BB934_32725</name>
</gene>
<keyword evidence="2" id="KW-0614">Plasmid</keyword>
<dbReference type="PANTHER" id="PTHR46637:SF1">
    <property type="entry name" value="BLL5188 PROTEIN"/>
    <property type="match status" value="1"/>
</dbReference>
<organism evidence="2">
    <name type="scientific">Microvirga ossetica</name>
    <dbReference type="NCBI Taxonomy" id="1882682"/>
    <lineage>
        <taxon>Bacteria</taxon>
        <taxon>Pseudomonadati</taxon>
        <taxon>Pseudomonadota</taxon>
        <taxon>Alphaproteobacteria</taxon>
        <taxon>Hyphomicrobiales</taxon>
        <taxon>Methylobacteriaceae</taxon>
        <taxon>Microvirga</taxon>
    </lineage>
</organism>
<dbReference type="InterPro" id="IPR025161">
    <property type="entry name" value="IS402-like_dom"/>
</dbReference>
<dbReference type="NCBIfam" id="NF033580">
    <property type="entry name" value="transpos_IS5_3"/>
    <property type="match status" value="1"/>
</dbReference>
<evidence type="ECO:0000313" key="3">
    <source>
        <dbReference type="EMBL" id="ANY82983.1"/>
    </source>
</evidence>
<proteinExistence type="predicted"/>
<evidence type="ECO:0000259" key="1">
    <source>
        <dbReference type="Pfam" id="PF13340"/>
    </source>
</evidence>
<dbReference type="KEGG" id="moc:BB934_32725"/>
<dbReference type="EMBL" id="CP016617">
    <property type="protein sequence ID" value="ANY82389.1"/>
    <property type="molecule type" value="Genomic_DNA"/>
</dbReference>
<protein>
    <submittedName>
        <fullName evidence="2">Transposase</fullName>
    </submittedName>
</protein>
<dbReference type="InterPro" id="IPR052909">
    <property type="entry name" value="Transposase_6_like"/>
</dbReference>
<geneLocation type="plasmid" evidence="2">
    <name>unnamed1</name>
</geneLocation>
<dbReference type="Pfam" id="PF13340">
    <property type="entry name" value="DUF4096"/>
    <property type="match status" value="1"/>
</dbReference>
<name>A0A1B2ER02_9HYPH</name>
<dbReference type="PANTHER" id="PTHR46637">
    <property type="entry name" value="TIS1421-TRANSPOSASE PROTEIN A"/>
    <property type="match status" value="1"/>
</dbReference>
<sequence length="132" mass="14977">MLTEAQWAMLEPLVEQCRPKGKTPPQDLRRTFEAILWRHENGAKWRAVPAELGPWWRAAQTFIRWARLGVWERLLNLVQKCGIQLGMTFLDGTSVRAHQKAAGARRKGALKLNETIVKRLVGLVAAMAPRLA</sequence>